<name>A0ABV7D4L5_9PROT</name>
<proteinExistence type="predicted"/>
<evidence type="ECO:0000313" key="3">
    <source>
        <dbReference type="Proteomes" id="UP001595444"/>
    </source>
</evidence>
<reference evidence="3" key="1">
    <citation type="journal article" date="2019" name="Int. J. Syst. Evol. Microbiol.">
        <title>The Global Catalogue of Microorganisms (GCM) 10K type strain sequencing project: providing services to taxonomists for standard genome sequencing and annotation.</title>
        <authorList>
            <consortium name="The Broad Institute Genomics Platform"/>
            <consortium name="The Broad Institute Genome Sequencing Center for Infectious Disease"/>
            <person name="Wu L."/>
            <person name="Ma J."/>
        </authorList>
    </citation>
    <scope>NUCLEOTIDE SEQUENCE [LARGE SCALE GENOMIC DNA]</scope>
    <source>
        <strain evidence="3">KCTC 62164</strain>
    </source>
</reference>
<dbReference type="SUPFAM" id="SSF53213">
    <property type="entry name" value="LigB-like"/>
    <property type="match status" value="1"/>
</dbReference>
<dbReference type="Gene3D" id="3.40.830.10">
    <property type="entry name" value="LigB-like"/>
    <property type="match status" value="1"/>
</dbReference>
<gene>
    <name evidence="2" type="ORF">ACFOKA_08650</name>
</gene>
<evidence type="ECO:0000313" key="2">
    <source>
        <dbReference type="EMBL" id="MFC3051973.1"/>
    </source>
</evidence>
<evidence type="ECO:0000259" key="1">
    <source>
        <dbReference type="Pfam" id="PF02900"/>
    </source>
</evidence>
<dbReference type="InterPro" id="IPR004183">
    <property type="entry name" value="Xdiol_dOase_suB"/>
</dbReference>
<keyword evidence="3" id="KW-1185">Reference proteome</keyword>
<organism evidence="2 3">
    <name type="scientific">Kordiimonas pumila</name>
    <dbReference type="NCBI Taxonomy" id="2161677"/>
    <lineage>
        <taxon>Bacteria</taxon>
        <taxon>Pseudomonadati</taxon>
        <taxon>Pseudomonadota</taxon>
        <taxon>Alphaproteobacteria</taxon>
        <taxon>Kordiimonadales</taxon>
        <taxon>Kordiimonadaceae</taxon>
        <taxon>Kordiimonas</taxon>
    </lineage>
</organism>
<dbReference type="EMBL" id="JBHRSL010000006">
    <property type="protein sequence ID" value="MFC3051973.1"/>
    <property type="molecule type" value="Genomic_DNA"/>
</dbReference>
<comment type="caution">
    <text evidence="2">The sequence shown here is derived from an EMBL/GenBank/DDBJ whole genome shotgun (WGS) entry which is preliminary data.</text>
</comment>
<dbReference type="Pfam" id="PF02900">
    <property type="entry name" value="LigB"/>
    <property type="match status" value="1"/>
</dbReference>
<protein>
    <submittedName>
        <fullName evidence="2">Catechol 1,2-dioxygenase</fullName>
    </submittedName>
</protein>
<accession>A0ABV7D4L5</accession>
<dbReference type="Proteomes" id="UP001595444">
    <property type="component" value="Unassembled WGS sequence"/>
</dbReference>
<dbReference type="RefSeq" id="WP_194215388.1">
    <property type="nucleotide sequence ID" value="NZ_CP061205.1"/>
</dbReference>
<feature type="domain" description="Extradiol ring-cleavage dioxygenase class III enzyme subunit B" evidence="1">
    <location>
        <begin position="9"/>
        <end position="284"/>
    </location>
</feature>
<sequence length="293" mass="32303">MGEIVGVGLVSHAPPIMMPQETRFALNDGKEITLVPGLKQLRSEVIDVLKPDAVIVFDTHWFSTVEFIITGHERRSGKYTSEELPRGMKQIPFNLKGDASLAKLAAAEAVASGVPCIANDDPYLPIHYPTINIAHFLHSDERDEAWLSVSVCQTGTTKNFLDVGKAIGEAVKKSGKRVVLLASGGMSHRFWPLDELIYHEASDPIHVFTPEARAADEQRLAWFKAGDHASVINNMDAYMEHKPEGKFAHYLMMASAVGGTECKATGRLFGEYENSTGTGQVHVWFDRPENGWT</sequence>